<dbReference type="OrthoDB" id="3616433at2"/>
<dbReference type="InterPro" id="IPR001034">
    <property type="entry name" value="DeoR_HTH"/>
</dbReference>
<dbReference type="PANTHER" id="PTHR34580">
    <property type="match status" value="1"/>
</dbReference>
<dbReference type="InterPro" id="IPR028349">
    <property type="entry name" value="PafC-like"/>
</dbReference>
<evidence type="ECO:0000313" key="5">
    <source>
        <dbReference type="Proteomes" id="UP000319103"/>
    </source>
</evidence>
<evidence type="ECO:0000256" key="2">
    <source>
        <dbReference type="ARBA" id="ARBA00023163"/>
    </source>
</evidence>
<dbReference type="InterPro" id="IPR036388">
    <property type="entry name" value="WH-like_DNA-bd_sf"/>
</dbReference>
<gene>
    <name evidence="4" type="ORF">E6W39_05975</name>
</gene>
<dbReference type="SUPFAM" id="SSF46785">
    <property type="entry name" value="Winged helix' DNA-binding domain"/>
    <property type="match status" value="1"/>
</dbReference>
<keyword evidence="1" id="KW-0805">Transcription regulation</keyword>
<dbReference type="Proteomes" id="UP000319103">
    <property type="component" value="Unassembled WGS sequence"/>
</dbReference>
<dbReference type="AlphaFoldDB" id="A0A540VYQ0"/>
<dbReference type="Pfam" id="PF08279">
    <property type="entry name" value="HTH_11"/>
    <property type="match status" value="1"/>
</dbReference>
<dbReference type="PROSITE" id="PS52050">
    <property type="entry name" value="WYL"/>
    <property type="match status" value="1"/>
</dbReference>
<dbReference type="InterPro" id="IPR013196">
    <property type="entry name" value="HTH_11"/>
</dbReference>
<dbReference type="Gene3D" id="1.10.10.10">
    <property type="entry name" value="Winged helix-like DNA-binding domain superfamily/Winged helix DNA-binding domain"/>
    <property type="match status" value="1"/>
</dbReference>
<dbReference type="InterPro" id="IPR036390">
    <property type="entry name" value="WH_DNA-bd_sf"/>
</dbReference>
<comment type="caution">
    <text evidence="4">The sequence shown here is derived from an EMBL/GenBank/DDBJ whole genome shotgun (WGS) entry which is preliminary data.</text>
</comment>
<evidence type="ECO:0000259" key="3">
    <source>
        <dbReference type="PROSITE" id="PS51000"/>
    </source>
</evidence>
<organism evidence="4 5">
    <name type="scientific">Kitasatospora acidiphila</name>
    <dbReference type="NCBI Taxonomy" id="2567942"/>
    <lineage>
        <taxon>Bacteria</taxon>
        <taxon>Bacillati</taxon>
        <taxon>Actinomycetota</taxon>
        <taxon>Actinomycetes</taxon>
        <taxon>Kitasatosporales</taxon>
        <taxon>Streptomycetaceae</taxon>
        <taxon>Kitasatospora</taxon>
    </lineage>
</organism>
<dbReference type="InterPro" id="IPR026881">
    <property type="entry name" value="WYL_dom"/>
</dbReference>
<dbReference type="InterPro" id="IPR051534">
    <property type="entry name" value="CBASS_pafABC_assoc_protein"/>
</dbReference>
<dbReference type="GO" id="GO:0003700">
    <property type="term" value="F:DNA-binding transcription factor activity"/>
    <property type="evidence" value="ECO:0007669"/>
    <property type="project" value="InterPro"/>
</dbReference>
<keyword evidence="5" id="KW-1185">Reference proteome</keyword>
<reference evidence="4 5" key="1">
    <citation type="submission" date="2019-06" db="EMBL/GenBank/DDBJ databases">
        <title>Description of Kitasatospora acidophila sp. nov. isolated from pine grove soil, and reclassification of Streptomyces novaecaesareae to Kitasatospora novaeceasareae comb. nov.</title>
        <authorList>
            <person name="Kim M.J."/>
        </authorList>
    </citation>
    <scope>NUCLEOTIDE SEQUENCE [LARGE SCALE GENOMIC DNA]</scope>
    <source>
        <strain evidence="4 5">MMS16-CNU292</strain>
    </source>
</reference>
<dbReference type="PIRSF" id="PIRSF016838">
    <property type="entry name" value="PafC"/>
    <property type="match status" value="1"/>
</dbReference>
<dbReference type="InterPro" id="IPR057727">
    <property type="entry name" value="WCX_dom"/>
</dbReference>
<sequence>MSHPLTRVLALLELLQTDAGLTGTQLADRLGTDVRTIRRYMARLRELGIPVESEGGRYGGYWLAHGYQMPPLVLTNDEALAVVLGLIAGERLGLSSTATARASALAKIERVLPKPLREPLAAMRDTLSFTAGTVIAQAPETGVLLSLAQASRSGRTVDLRYRSWREEQSERALDPYGVVFHAGRWYVIGHDHLRGGLRTFRIDRIASVEPRAEGFTTPAGFDPVGHLTAALAQAPYRWQVEVLIDGPIEEIARRLPDSAAVLTAHPGGVLMCTRAEQLDGVARLLASLEWPFTIHSPDELRDSLRVLAGRLTAAAERLPERLPG</sequence>
<evidence type="ECO:0000256" key="1">
    <source>
        <dbReference type="ARBA" id="ARBA00023015"/>
    </source>
</evidence>
<dbReference type="PROSITE" id="PS51000">
    <property type="entry name" value="HTH_DEOR_2"/>
    <property type="match status" value="1"/>
</dbReference>
<dbReference type="Pfam" id="PF25583">
    <property type="entry name" value="WCX"/>
    <property type="match status" value="1"/>
</dbReference>
<feature type="domain" description="HTH deoR-type" evidence="3">
    <location>
        <begin position="4"/>
        <end position="59"/>
    </location>
</feature>
<protein>
    <submittedName>
        <fullName evidence="4">YafY family transcriptional regulator</fullName>
    </submittedName>
</protein>
<dbReference type="Pfam" id="PF13280">
    <property type="entry name" value="WYL"/>
    <property type="match status" value="1"/>
</dbReference>
<dbReference type="PANTHER" id="PTHR34580:SF3">
    <property type="entry name" value="PROTEIN PAFB"/>
    <property type="match status" value="1"/>
</dbReference>
<proteinExistence type="predicted"/>
<accession>A0A540VYQ0</accession>
<keyword evidence="2" id="KW-0804">Transcription</keyword>
<dbReference type="EMBL" id="VIGB01000003">
    <property type="protein sequence ID" value="TQF01896.1"/>
    <property type="molecule type" value="Genomic_DNA"/>
</dbReference>
<evidence type="ECO:0000313" key="4">
    <source>
        <dbReference type="EMBL" id="TQF01896.1"/>
    </source>
</evidence>
<name>A0A540VYQ0_9ACTN</name>